<sequence>MKQENHVLQHIYRCWHDENIDNENHTQQAVNTRLVGGTLSIVHCRDCSHITYKFYASICITGLKTQIHQLFKDHPLLH</sequence>
<accession>A0A4U1Z438</accession>
<reference evidence="1 2" key="1">
    <citation type="submission" date="2019-04" db="EMBL/GenBank/DDBJ databases">
        <title>A reverse ecology approach based on a biological definition of microbial populations.</title>
        <authorList>
            <person name="Arevalo P."/>
            <person name="Vaninsberghe D."/>
            <person name="Elsherbini J."/>
            <person name="Gore J."/>
            <person name="Polz M."/>
        </authorList>
    </citation>
    <scope>NUCLEOTIDE SEQUENCE [LARGE SCALE GENOMIC DNA]</scope>
    <source>
        <strain evidence="1 2">10N.261.46.F4</strain>
    </source>
</reference>
<evidence type="ECO:0000313" key="1">
    <source>
        <dbReference type="EMBL" id="TKF27726.1"/>
    </source>
</evidence>
<gene>
    <name evidence="1" type="ORF">FCV50_19250</name>
</gene>
<dbReference type="AlphaFoldDB" id="A0A4U1Z438"/>
<name>A0A4U1Z438_9VIBR</name>
<proteinExistence type="predicted"/>
<evidence type="ECO:0000313" key="2">
    <source>
        <dbReference type="Proteomes" id="UP000307574"/>
    </source>
</evidence>
<dbReference type="Proteomes" id="UP000307574">
    <property type="component" value="Unassembled WGS sequence"/>
</dbReference>
<comment type="caution">
    <text evidence="1">The sequence shown here is derived from an EMBL/GenBank/DDBJ whole genome shotgun (WGS) entry which is preliminary data.</text>
</comment>
<protein>
    <submittedName>
        <fullName evidence="1">Uncharacterized protein</fullName>
    </submittedName>
</protein>
<organism evidence="1 2">
    <name type="scientific">Vibrio kanaloae</name>
    <dbReference type="NCBI Taxonomy" id="170673"/>
    <lineage>
        <taxon>Bacteria</taxon>
        <taxon>Pseudomonadati</taxon>
        <taxon>Pseudomonadota</taxon>
        <taxon>Gammaproteobacteria</taxon>
        <taxon>Vibrionales</taxon>
        <taxon>Vibrionaceae</taxon>
        <taxon>Vibrio</taxon>
    </lineage>
</organism>
<dbReference type="EMBL" id="SYUV01000072">
    <property type="protein sequence ID" value="TKF27726.1"/>
    <property type="molecule type" value="Genomic_DNA"/>
</dbReference>